<accession>A0ABD1NRG1</accession>
<dbReference type="PANTHER" id="PTHR36364:SF1">
    <property type="entry name" value="OS03G0203000 PROTEIN"/>
    <property type="match status" value="1"/>
</dbReference>
<proteinExistence type="predicted"/>
<feature type="region of interest" description="Disordered" evidence="1">
    <location>
        <begin position="148"/>
        <end position="180"/>
    </location>
</feature>
<feature type="region of interest" description="Disordered" evidence="1">
    <location>
        <begin position="1"/>
        <end position="51"/>
    </location>
</feature>
<name>A0ABD1NRG1_9LAMI</name>
<dbReference type="PANTHER" id="PTHR36364">
    <property type="entry name" value="OS03G0203000 PROTEIN"/>
    <property type="match status" value="1"/>
</dbReference>
<keyword evidence="3" id="KW-1185">Reference proteome</keyword>
<dbReference type="Proteomes" id="UP001604336">
    <property type="component" value="Unassembled WGS sequence"/>
</dbReference>
<evidence type="ECO:0000313" key="3">
    <source>
        <dbReference type="Proteomes" id="UP001604336"/>
    </source>
</evidence>
<dbReference type="AlphaFoldDB" id="A0ABD1NRG1"/>
<feature type="compositionally biased region" description="Basic and acidic residues" evidence="1">
    <location>
        <begin position="16"/>
        <end position="51"/>
    </location>
</feature>
<organism evidence="2 3">
    <name type="scientific">Abeliophyllum distichum</name>
    <dbReference type="NCBI Taxonomy" id="126358"/>
    <lineage>
        <taxon>Eukaryota</taxon>
        <taxon>Viridiplantae</taxon>
        <taxon>Streptophyta</taxon>
        <taxon>Embryophyta</taxon>
        <taxon>Tracheophyta</taxon>
        <taxon>Spermatophyta</taxon>
        <taxon>Magnoliopsida</taxon>
        <taxon>eudicotyledons</taxon>
        <taxon>Gunneridae</taxon>
        <taxon>Pentapetalae</taxon>
        <taxon>asterids</taxon>
        <taxon>lamiids</taxon>
        <taxon>Lamiales</taxon>
        <taxon>Oleaceae</taxon>
        <taxon>Forsythieae</taxon>
        <taxon>Abeliophyllum</taxon>
    </lineage>
</organism>
<protein>
    <submittedName>
        <fullName evidence="2">Cyclin-related</fullName>
    </submittedName>
</protein>
<gene>
    <name evidence="2" type="ORF">Adt_48291</name>
</gene>
<comment type="caution">
    <text evidence="2">The sequence shown here is derived from an EMBL/GenBank/DDBJ whole genome shotgun (WGS) entry which is preliminary data.</text>
</comment>
<evidence type="ECO:0000313" key="2">
    <source>
        <dbReference type="EMBL" id="KAL2454213.1"/>
    </source>
</evidence>
<reference evidence="3" key="1">
    <citation type="submission" date="2024-07" db="EMBL/GenBank/DDBJ databases">
        <title>Two chromosome-level genome assemblies of Korean endemic species Abeliophyllum distichum and Forsythia ovata (Oleaceae).</title>
        <authorList>
            <person name="Jang H."/>
        </authorList>
    </citation>
    <scope>NUCLEOTIDE SEQUENCE [LARGE SCALE GENOMIC DNA]</scope>
</reference>
<dbReference type="EMBL" id="JBFOLK010000442">
    <property type="protein sequence ID" value="KAL2454213.1"/>
    <property type="molecule type" value="Genomic_DNA"/>
</dbReference>
<feature type="compositionally biased region" description="Basic and acidic residues" evidence="1">
    <location>
        <begin position="148"/>
        <end position="166"/>
    </location>
</feature>
<evidence type="ECO:0000256" key="1">
    <source>
        <dbReference type="SAM" id="MobiDB-lite"/>
    </source>
</evidence>
<sequence>MSRREDRYSHSKRRYSRFDREPSPKRSRRDGKPETERQPTDSVMDKDHLDWDQKDRLRLKDALPLEASLVKDPKLETGAASKESEYKTDGHYEGIKFSTYQTKVPESRSYFQYVDCGNAGQVERSFSRRASAERGWWGDAKEQLNDRIKNKTVESDAQLKDLNTKDNKKRNRCTAKGPEY</sequence>